<dbReference type="Gene3D" id="3.30.1370.50">
    <property type="entry name" value="R3H-like domain"/>
    <property type="match status" value="1"/>
</dbReference>
<comment type="function">
    <text evidence="1">May be involved in the regulation of photosystem II.</text>
</comment>
<dbReference type="SUPFAM" id="SSF55724">
    <property type="entry name" value="Mog1p/PsbP-like"/>
    <property type="match status" value="1"/>
</dbReference>
<evidence type="ECO:0000256" key="22">
    <source>
        <dbReference type="ARBA" id="ARBA00035638"/>
    </source>
</evidence>
<comment type="caution">
    <text evidence="26">The sequence shown here is derived from an EMBL/GenBank/DDBJ whole genome shotgun (WGS) entry which is preliminary data.</text>
</comment>
<evidence type="ECO:0000256" key="12">
    <source>
        <dbReference type="ARBA" id="ARBA00022806"/>
    </source>
</evidence>
<evidence type="ECO:0000256" key="23">
    <source>
        <dbReference type="ARBA" id="ARBA00069191"/>
    </source>
</evidence>
<name>A0A8S9S420_BRACR</name>
<evidence type="ECO:0000256" key="2">
    <source>
        <dbReference type="ARBA" id="ARBA00004123"/>
    </source>
</evidence>
<evidence type="ECO:0000256" key="21">
    <source>
        <dbReference type="ARBA" id="ARBA00032148"/>
    </source>
</evidence>
<sequence length="363" mass="39942">MGKKMNRDQNTELSDSSRIWASKFLKEFRASGRDSHTFDNSLTNDERGIIHQMCRKMAIRSKSSGKGDQRRLTIFKRAPRPKEAKPKVQPELRRERQRQKMAYSACFLHQSALASSAARSSSSSSSQRYVSLSKPVQVVCKAQQSHEDDNPAVSRRLALTLLAGAAAVGSKVSPADAAYGEAANVFGKPKKNTDFTPYNGDGFQVQVPAKWNPSREVEYPGQVLRYEDNFDATSNLNVMVTPTDKKSITDYGSPEEFLSQVNYLLGKQAYFGETASEGGFDNNAVATANILETNVQDVGGKPYYYLSVLTRTADGDEGGKHQLITATVNGGKLYICKAQAGDKRWFKGANKFVEKAATSFSVA</sequence>
<evidence type="ECO:0000256" key="3">
    <source>
        <dbReference type="ARBA" id="ARBA00004334"/>
    </source>
</evidence>
<keyword evidence="18" id="KW-0604">Photosystem II</keyword>
<dbReference type="GO" id="GO:0009535">
    <property type="term" value="C:chloroplast thylakoid membrane"/>
    <property type="evidence" value="ECO:0007669"/>
    <property type="project" value="UniProtKB-SubCell"/>
</dbReference>
<dbReference type="EMBL" id="QGKX02000088">
    <property type="protein sequence ID" value="KAF3586799.1"/>
    <property type="molecule type" value="Genomic_DNA"/>
</dbReference>
<dbReference type="EC" id="3.6.4.12" evidence="4"/>
<dbReference type="GO" id="GO:0015979">
    <property type="term" value="P:photosynthesis"/>
    <property type="evidence" value="ECO:0007669"/>
    <property type="project" value="UniProtKB-KW"/>
</dbReference>
<dbReference type="GO" id="GO:0003678">
    <property type="term" value="F:DNA helicase activity"/>
    <property type="evidence" value="ECO:0007669"/>
    <property type="project" value="UniProtKB-EC"/>
</dbReference>
<evidence type="ECO:0000256" key="11">
    <source>
        <dbReference type="ARBA" id="ARBA00022801"/>
    </source>
</evidence>
<evidence type="ECO:0000256" key="16">
    <source>
        <dbReference type="ARBA" id="ARBA00023078"/>
    </source>
</evidence>
<evidence type="ECO:0000313" key="27">
    <source>
        <dbReference type="Proteomes" id="UP000712600"/>
    </source>
</evidence>
<dbReference type="InterPro" id="IPR016123">
    <property type="entry name" value="Mog1/PsbP_a/b/a-sand"/>
</dbReference>
<dbReference type="PROSITE" id="PS51061">
    <property type="entry name" value="R3H"/>
    <property type="match status" value="1"/>
</dbReference>
<accession>A0A8S9S420</accession>
<protein>
    <recommendedName>
        <fullName evidence="23">Oxygen-evolving enhancer protein 2, chloroplastic</fullName>
        <ecNumber evidence="4">3.6.4.12</ecNumber>
        <ecNumber evidence="5">3.6.4.13</ecNumber>
    </recommendedName>
    <alternativeName>
        <fullName evidence="21">23 kDa subunit of oxygen evolving system of photosystem II</fullName>
    </alternativeName>
    <alternativeName>
        <fullName evidence="20">23 kDa thylakoid membrane protein</fullName>
    </alternativeName>
    <alternativeName>
        <fullName evidence="19">OEC 23 kDa subunit</fullName>
    </alternativeName>
</protein>
<keyword evidence="17" id="KW-0539">Nucleus</keyword>
<keyword evidence="7" id="KW-0602">Photosynthesis</keyword>
<keyword evidence="11" id="KW-0378">Hydrolase</keyword>
<dbReference type="GO" id="GO:0009654">
    <property type="term" value="C:photosystem II oxygen evolving complex"/>
    <property type="evidence" value="ECO:0007669"/>
    <property type="project" value="InterPro"/>
</dbReference>
<evidence type="ECO:0000256" key="15">
    <source>
        <dbReference type="ARBA" id="ARBA00022946"/>
    </source>
</evidence>
<dbReference type="InterPro" id="IPR001374">
    <property type="entry name" value="R3H_dom"/>
</dbReference>
<evidence type="ECO:0000256" key="8">
    <source>
        <dbReference type="ARBA" id="ARBA00022553"/>
    </source>
</evidence>
<dbReference type="PANTHER" id="PTHR31407">
    <property type="match status" value="1"/>
</dbReference>
<keyword evidence="13" id="KW-0067">ATP-binding</keyword>
<dbReference type="Pfam" id="PF01789">
    <property type="entry name" value="PsbP"/>
    <property type="match status" value="1"/>
</dbReference>
<dbReference type="FunFam" id="3.40.1000.10:FF:000005">
    <property type="entry name" value="Oxygen-evolving enhancer protein 2"/>
    <property type="match status" value="1"/>
</dbReference>
<keyword evidence="15" id="KW-0809">Transit peptide</keyword>
<dbReference type="InterPro" id="IPR002683">
    <property type="entry name" value="PsbP_C"/>
</dbReference>
<evidence type="ECO:0000256" key="24">
    <source>
        <dbReference type="SAM" id="MobiDB-lite"/>
    </source>
</evidence>
<dbReference type="GO" id="GO:0005524">
    <property type="term" value="F:ATP binding"/>
    <property type="evidence" value="ECO:0007669"/>
    <property type="project" value="UniProtKB-KW"/>
</dbReference>
<evidence type="ECO:0000256" key="18">
    <source>
        <dbReference type="ARBA" id="ARBA00023276"/>
    </source>
</evidence>
<dbReference type="GO" id="GO:0003723">
    <property type="term" value="F:RNA binding"/>
    <property type="evidence" value="ECO:0007669"/>
    <property type="project" value="UniProtKB-KW"/>
</dbReference>
<evidence type="ECO:0000256" key="4">
    <source>
        <dbReference type="ARBA" id="ARBA00012551"/>
    </source>
</evidence>
<dbReference type="PANTHER" id="PTHR31407:SF48">
    <property type="entry name" value="PSBP C-TERMINAL DOMAIN-CONTAINING PROTEIN"/>
    <property type="match status" value="1"/>
</dbReference>
<keyword evidence="8" id="KW-0597">Phosphoprotein</keyword>
<dbReference type="GO" id="GO:0019898">
    <property type="term" value="C:extrinsic component of membrane"/>
    <property type="evidence" value="ECO:0007669"/>
    <property type="project" value="InterPro"/>
</dbReference>
<keyword evidence="12" id="KW-0347">Helicase</keyword>
<dbReference type="GO" id="GO:0016787">
    <property type="term" value="F:hydrolase activity"/>
    <property type="evidence" value="ECO:0007669"/>
    <property type="project" value="UniProtKB-KW"/>
</dbReference>
<dbReference type="SMART" id="SM00393">
    <property type="entry name" value="R3H"/>
    <property type="match status" value="1"/>
</dbReference>
<evidence type="ECO:0000256" key="19">
    <source>
        <dbReference type="ARBA" id="ARBA00029584"/>
    </source>
</evidence>
<organism evidence="26 27">
    <name type="scientific">Brassica cretica</name>
    <name type="common">Mustard</name>
    <dbReference type="NCBI Taxonomy" id="69181"/>
    <lineage>
        <taxon>Eukaryota</taxon>
        <taxon>Viridiplantae</taxon>
        <taxon>Streptophyta</taxon>
        <taxon>Embryophyta</taxon>
        <taxon>Tracheophyta</taxon>
        <taxon>Spermatophyta</taxon>
        <taxon>Magnoliopsida</taxon>
        <taxon>eudicotyledons</taxon>
        <taxon>Gunneridae</taxon>
        <taxon>Pentapetalae</taxon>
        <taxon>rosids</taxon>
        <taxon>malvids</taxon>
        <taxon>Brassicales</taxon>
        <taxon>Brassicaceae</taxon>
        <taxon>Brassiceae</taxon>
        <taxon>Brassica</taxon>
    </lineage>
</organism>
<evidence type="ECO:0000256" key="9">
    <source>
        <dbReference type="ARBA" id="ARBA00022640"/>
    </source>
</evidence>
<dbReference type="EC" id="3.6.4.13" evidence="5"/>
<comment type="subcellular location">
    <subcellularLocation>
        <location evidence="2">Nucleus</location>
    </subcellularLocation>
    <subcellularLocation>
        <location evidence="3">Plastid</location>
        <location evidence="3">Chloroplast thylakoid membrane</location>
    </subcellularLocation>
</comment>
<dbReference type="GO" id="GO:0005634">
    <property type="term" value="C:nucleus"/>
    <property type="evidence" value="ECO:0007669"/>
    <property type="project" value="UniProtKB-SubCell"/>
</dbReference>
<evidence type="ECO:0000256" key="17">
    <source>
        <dbReference type="ARBA" id="ARBA00023242"/>
    </source>
</evidence>
<keyword evidence="16" id="KW-0793">Thylakoid</keyword>
<keyword evidence="14" id="KW-0694">RNA-binding</keyword>
<evidence type="ECO:0000256" key="13">
    <source>
        <dbReference type="ARBA" id="ARBA00022840"/>
    </source>
</evidence>
<dbReference type="SUPFAM" id="SSF82708">
    <property type="entry name" value="R3H domain"/>
    <property type="match status" value="1"/>
</dbReference>
<evidence type="ECO:0000256" key="5">
    <source>
        <dbReference type="ARBA" id="ARBA00012552"/>
    </source>
</evidence>
<keyword evidence="10" id="KW-0547">Nucleotide-binding</keyword>
<dbReference type="Gene3D" id="3.40.1000.10">
    <property type="entry name" value="Mog1/PsbP, alpha/beta/alpha sandwich"/>
    <property type="match status" value="1"/>
</dbReference>
<proteinExistence type="inferred from homology"/>
<evidence type="ECO:0000256" key="14">
    <source>
        <dbReference type="ARBA" id="ARBA00022884"/>
    </source>
</evidence>
<evidence type="ECO:0000313" key="26">
    <source>
        <dbReference type="EMBL" id="KAF3586799.1"/>
    </source>
</evidence>
<dbReference type="Proteomes" id="UP000712600">
    <property type="component" value="Unassembled WGS sequence"/>
</dbReference>
<evidence type="ECO:0000256" key="7">
    <source>
        <dbReference type="ARBA" id="ARBA00022531"/>
    </source>
</evidence>
<comment type="similarity">
    <text evidence="22">Belongs to the PsbP family.</text>
</comment>
<dbReference type="FunFam" id="3.30.1370.50:FF:000002">
    <property type="entry name" value="Immunoglobulin mu DNA-binding protein 2"/>
    <property type="match status" value="1"/>
</dbReference>
<reference evidence="26" key="1">
    <citation type="submission" date="2019-12" db="EMBL/GenBank/DDBJ databases">
        <title>Genome sequencing and annotation of Brassica cretica.</title>
        <authorList>
            <person name="Studholme D.J."/>
            <person name="Sarris P."/>
        </authorList>
    </citation>
    <scope>NUCLEOTIDE SEQUENCE</scope>
    <source>
        <strain evidence="26">PFS-109/04</strain>
        <tissue evidence="26">Leaf</tissue>
    </source>
</reference>
<dbReference type="GO" id="GO:0003677">
    <property type="term" value="F:DNA binding"/>
    <property type="evidence" value="ECO:0007669"/>
    <property type="project" value="UniProtKB-ARBA"/>
</dbReference>
<dbReference type="InterPro" id="IPR036867">
    <property type="entry name" value="R3H_dom_sf"/>
</dbReference>
<evidence type="ECO:0000259" key="25">
    <source>
        <dbReference type="PROSITE" id="PS51061"/>
    </source>
</evidence>
<feature type="domain" description="R3H" evidence="25">
    <location>
        <begin position="11"/>
        <end position="78"/>
    </location>
</feature>
<gene>
    <name evidence="26" type="ORF">F2Q69_00025999</name>
</gene>
<evidence type="ECO:0000256" key="20">
    <source>
        <dbReference type="ARBA" id="ARBA00031606"/>
    </source>
</evidence>
<evidence type="ECO:0000256" key="1">
    <source>
        <dbReference type="ARBA" id="ARBA00002851"/>
    </source>
</evidence>
<keyword evidence="9" id="KW-0934">Plastid</keyword>
<dbReference type="GO" id="GO:0005509">
    <property type="term" value="F:calcium ion binding"/>
    <property type="evidence" value="ECO:0007669"/>
    <property type="project" value="InterPro"/>
</dbReference>
<dbReference type="GO" id="GO:0003724">
    <property type="term" value="F:RNA helicase activity"/>
    <property type="evidence" value="ECO:0007669"/>
    <property type="project" value="UniProtKB-EC"/>
</dbReference>
<keyword evidence="6" id="KW-0150">Chloroplast</keyword>
<dbReference type="Pfam" id="PF01424">
    <property type="entry name" value="R3H"/>
    <property type="match status" value="1"/>
</dbReference>
<dbReference type="AlphaFoldDB" id="A0A8S9S420"/>
<feature type="region of interest" description="Disordered" evidence="24">
    <location>
        <begin position="59"/>
        <end position="96"/>
    </location>
</feature>
<evidence type="ECO:0000256" key="6">
    <source>
        <dbReference type="ARBA" id="ARBA00022528"/>
    </source>
</evidence>
<feature type="compositionally biased region" description="Basic and acidic residues" evidence="24">
    <location>
        <begin position="80"/>
        <end position="94"/>
    </location>
</feature>
<evidence type="ECO:0000256" key="10">
    <source>
        <dbReference type="ARBA" id="ARBA00022741"/>
    </source>
</evidence>